<protein>
    <submittedName>
        <fullName evidence="3">Uncharacterized protein</fullName>
    </submittedName>
</protein>
<evidence type="ECO:0000313" key="3">
    <source>
        <dbReference type="EMBL" id="OCT77941.1"/>
    </source>
</evidence>
<feature type="compositionally biased region" description="Basic and acidic residues" evidence="2">
    <location>
        <begin position="147"/>
        <end position="175"/>
    </location>
</feature>
<dbReference type="EMBL" id="CM004475">
    <property type="protein sequence ID" value="OCT77941.1"/>
    <property type="molecule type" value="Genomic_DNA"/>
</dbReference>
<feature type="compositionally biased region" description="Polar residues" evidence="2">
    <location>
        <begin position="113"/>
        <end position="127"/>
    </location>
</feature>
<reference evidence="4" key="1">
    <citation type="journal article" date="2016" name="Nature">
        <title>Genome evolution in the allotetraploid frog Xenopus laevis.</title>
        <authorList>
            <person name="Session A.M."/>
            <person name="Uno Y."/>
            <person name="Kwon T."/>
            <person name="Chapman J.A."/>
            <person name="Toyoda A."/>
            <person name="Takahashi S."/>
            <person name="Fukui A."/>
            <person name="Hikosaka A."/>
            <person name="Suzuki A."/>
            <person name="Kondo M."/>
            <person name="van Heeringen S.J."/>
            <person name="Quigley I."/>
            <person name="Heinz S."/>
            <person name="Ogino H."/>
            <person name="Ochi H."/>
            <person name="Hellsten U."/>
            <person name="Lyons J.B."/>
            <person name="Simakov O."/>
            <person name="Putnam N."/>
            <person name="Stites J."/>
            <person name="Kuroki Y."/>
            <person name="Tanaka T."/>
            <person name="Michiue T."/>
            <person name="Watanabe M."/>
            <person name="Bogdanovic O."/>
            <person name="Lister R."/>
            <person name="Georgiou G."/>
            <person name="Paranjpe S.S."/>
            <person name="van Kruijsbergen I."/>
            <person name="Shu S."/>
            <person name="Carlson J."/>
            <person name="Kinoshita T."/>
            <person name="Ohta Y."/>
            <person name="Mawaribuchi S."/>
            <person name="Jenkins J."/>
            <person name="Grimwood J."/>
            <person name="Schmutz J."/>
            <person name="Mitros T."/>
            <person name="Mozaffari S.V."/>
            <person name="Suzuki Y."/>
            <person name="Haramoto Y."/>
            <person name="Yamamoto T.S."/>
            <person name="Takagi C."/>
            <person name="Heald R."/>
            <person name="Miller K."/>
            <person name="Haudenschild C."/>
            <person name="Kitzman J."/>
            <person name="Nakayama T."/>
            <person name="Izutsu Y."/>
            <person name="Robert J."/>
            <person name="Fortriede J."/>
            <person name="Burns K."/>
            <person name="Lotay V."/>
            <person name="Karimi K."/>
            <person name="Yasuoka Y."/>
            <person name="Dichmann D.S."/>
            <person name="Flajnik M.F."/>
            <person name="Houston D.W."/>
            <person name="Shendure J."/>
            <person name="DuPasquier L."/>
            <person name="Vize P.D."/>
            <person name="Zorn A.M."/>
            <person name="Ito M."/>
            <person name="Marcotte E.M."/>
            <person name="Wallingford J.B."/>
            <person name="Ito Y."/>
            <person name="Asashima M."/>
            <person name="Ueno N."/>
            <person name="Matsuda Y."/>
            <person name="Veenstra G.J."/>
            <person name="Fujiyama A."/>
            <person name="Harland R.M."/>
            <person name="Taira M."/>
            <person name="Rokhsar D.S."/>
        </authorList>
    </citation>
    <scope>NUCLEOTIDE SEQUENCE [LARGE SCALE GENOMIC DNA]</scope>
    <source>
        <strain evidence="4">J</strain>
    </source>
</reference>
<organism evidence="3 4">
    <name type="scientific">Xenopus laevis</name>
    <name type="common">African clawed frog</name>
    <dbReference type="NCBI Taxonomy" id="8355"/>
    <lineage>
        <taxon>Eukaryota</taxon>
        <taxon>Metazoa</taxon>
        <taxon>Chordata</taxon>
        <taxon>Craniata</taxon>
        <taxon>Vertebrata</taxon>
        <taxon>Euteleostomi</taxon>
        <taxon>Amphibia</taxon>
        <taxon>Batrachia</taxon>
        <taxon>Anura</taxon>
        <taxon>Pipoidea</taxon>
        <taxon>Pipidae</taxon>
        <taxon>Xenopodinae</taxon>
        <taxon>Xenopus</taxon>
        <taxon>Xenopus</taxon>
    </lineage>
</organism>
<accession>A0A974HHR9</accession>
<name>A0A974HHR9_XENLA</name>
<keyword evidence="1" id="KW-0175">Coiled coil</keyword>
<evidence type="ECO:0000313" key="4">
    <source>
        <dbReference type="Proteomes" id="UP000694892"/>
    </source>
</evidence>
<sequence length="208" mass="24970">MSSWNKILTDCSIRLMELMIEQKTKVHLEVKADSRQAEKEVEQFKDLTRFENLYDSIKRKVKKIEEEIMENKRNKFNRESLDYMKDQVYNWAQNRREWRKSNKKGSTHRSILKDTSTPKKVSFSSADQDFLDSSLSGSSPISSQSNRGEKIKEVFVNDQPFLRDKSMEDKNWDRKKTNKFHWKKQEKELARKEERDGYSLQNRYPKKS</sequence>
<feature type="region of interest" description="Disordered" evidence="2">
    <location>
        <begin position="98"/>
        <end position="208"/>
    </location>
</feature>
<proteinExistence type="predicted"/>
<feature type="coiled-coil region" evidence="1">
    <location>
        <begin position="47"/>
        <end position="74"/>
    </location>
</feature>
<dbReference type="Proteomes" id="UP000694892">
    <property type="component" value="Chromosome 5S"/>
</dbReference>
<gene>
    <name evidence="3" type="ORF">XELAEV_18029038mg</name>
</gene>
<feature type="compositionally biased region" description="Low complexity" evidence="2">
    <location>
        <begin position="133"/>
        <end position="145"/>
    </location>
</feature>
<evidence type="ECO:0000256" key="1">
    <source>
        <dbReference type="SAM" id="Coils"/>
    </source>
</evidence>
<evidence type="ECO:0000256" key="2">
    <source>
        <dbReference type="SAM" id="MobiDB-lite"/>
    </source>
</evidence>
<feature type="compositionally biased region" description="Basic and acidic residues" evidence="2">
    <location>
        <begin position="183"/>
        <end position="197"/>
    </location>
</feature>
<dbReference type="AlphaFoldDB" id="A0A974HHR9"/>